<sequence>MVAIPAVSPYFLPTFACLFATYNDGVRNYEGYQVLRVNISSNPVMEAIQSIFIQDEFDFWSVPSLNAPTDILVSPQQLRNFERTLDLMGVAYEVFIENVESVIEHERQHSRSDGFDMDWNSYQRLQTIHWWMDAMAQKYPAFVSVETVGMSTEKRPLKVMKISTAGPNSTRPAIWIDGGIHAREWISPATTTCMANNLITEATRIRRQRFVETFDWYFAPVLNPDGYEYTWSSDRLWRKTRSSPKKGIWDGLFGCCKGVDPNRNWAYKWGGKGTSQNQCSQVYAGPSPASEPEVAHIQNYILARKDSIKLFLTFHSYSQLLLLPWGYDTPRVPDHDDLLQVGNRALAKLRAVYGTEYKAGDTAEILYPAAGGSHDWAKGVAGIKYSYCYELRDKGRYGFVLPADQIIPSCKETFQGVKSMAEDIAAIYRLTPRISNGDDLFPIDPIKSVP</sequence>
<dbReference type="PROSITE" id="PS00132">
    <property type="entry name" value="CARBOXYPEPT_ZN_1"/>
    <property type="match status" value="1"/>
</dbReference>
<reference evidence="14" key="1">
    <citation type="submission" date="2021-06" db="EMBL/GenBank/DDBJ databases">
        <authorList>
            <person name="Hodson N. C."/>
            <person name="Mongue J. A."/>
            <person name="Jaron S. K."/>
        </authorList>
    </citation>
    <scope>NUCLEOTIDE SEQUENCE</scope>
</reference>
<evidence type="ECO:0000256" key="11">
    <source>
        <dbReference type="ARBA" id="ARBA00023145"/>
    </source>
</evidence>
<dbReference type="InterPro" id="IPR057247">
    <property type="entry name" value="CARBOXYPEPT_ZN_2"/>
</dbReference>
<comment type="caution">
    <text evidence="14">The sequence shown here is derived from an EMBL/GenBank/DDBJ whole genome shotgun (WGS) entry which is preliminary data.</text>
</comment>
<dbReference type="InterPro" id="IPR003146">
    <property type="entry name" value="M14A_act_pep"/>
</dbReference>
<dbReference type="InterPro" id="IPR000834">
    <property type="entry name" value="Peptidase_M14"/>
</dbReference>
<dbReference type="GO" id="GO:0005615">
    <property type="term" value="C:extracellular space"/>
    <property type="evidence" value="ECO:0007669"/>
    <property type="project" value="TreeGrafter"/>
</dbReference>
<gene>
    <name evidence="14" type="ORF">AFUS01_LOCUS7408</name>
</gene>
<comment type="function">
    <text evidence="2">Extracellular metalloprotease that contributes to pathogenicity.</text>
</comment>
<feature type="active site" description="Proton donor/acceptor" evidence="12">
    <location>
        <position position="390"/>
    </location>
</feature>
<keyword evidence="9" id="KW-0843">Virulence</keyword>
<dbReference type="GO" id="GO:0004181">
    <property type="term" value="F:metallocarboxypeptidase activity"/>
    <property type="evidence" value="ECO:0007669"/>
    <property type="project" value="InterPro"/>
</dbReference>
<dbReference type="PANTHER" id="PTHR11705:SF143">
    <property type="entry name" value="SLL0236 PROTEIN"/>
    <property type="match status" value="1"/>
</dbReference>
<feature type="domain" description="Peptidase M14" evidence="13">
    <location>
        <begin position="121"/>
        <end position="424"/>
    </location>
</feature>
<dbReference type="Proteomes" id="UP000708208">
    <property type="component" value="Unassembled WGS sequence"/>
</dbReference>
<evidence type="ECO:0000259" key="13">
    <source>
        <dbReference type="PROSITE" id="PS52035"/>
    </source>
</evidence>
<proteinExistence type="inferred from homology"/>
<comment type="cofactor">
    <cofactor evidence="1">
        <name>Zn(2+)</name>
        <dbReference type="ChEBI" id="CHEBI:29105"/>
    </cofactor>
</comment>
<evidence type="ECO:0000313" key="14">
    <source>
        <dbReference type="EMBL" id="CAG7717983.1"/>
    </source>
</evidence>
<keyword evidence="10" id="KW-0482">Metalloprotease</keyword>
<keyword evidence="8" id="KW-0862">Zinc</keyword>
<dbReference type="PANTHER" id="PTHR11705">
    <property type="entry name" value="PROTEASE FAMILY M14 CARBOXYPEPTIDASE A,B"/>
    <property type="match status" value="1"/>
</dbReference>
<dbReference type="Pfam" id="PF00246">
    <property type="entry name" value="Peptidase_M14"/>
    <property type="match status" value="1"/>
</dbReference>
<evidence type="ECO:0000256" key="9">
    <source>
        <dbReference type="ARBA" id="ARBA00023026"/>
    </source>
</evidence>
<protein>
    <recommendedName>
        <fullName evidence="13">Peptidase M14 domain-containing protein</fullName>
    </recommendedName>
</protein>
<keyword evidence="15" id="KW-1185">Reference proteome</keyword>
<dbReference type="AlphaFoldDB" id="A0A8J2K1E9"/>
<keyword evidence="6" id="KW-0479">Metal-binding</keyword>
<evidence type="ECO:0000256" key="5">
    <source>
        <dbReference type="ARBA" id="ARBA00022670"/>
    </source>
</evidence>
<evidence type="ECO:0000256" key="6">
    <source>
        <dbReference type="ARBA" id="ARBA00022723"/>
    </source>
</evidence>
<dbReference type="OrthoDB" id="3626597at2759"/>
<dbReference type="InterPro" id="IPR057246">
    <property type="entry name" value="CARBOXYPEPT_ZN_1"/>
</dbReference>
<evidence type="ECO:0000256" key="12">
    <source>
        <dbReference type="PROSITE-ProRule" id="PRU01379"/>
    </source>
</evidence>
<keyword evidence="4" id="KW-0121">Carboxypeptidase</keyword>
<dbReference type="Pfam" id="PF02244">
    <property type="entry name" value="Propep_M14"/>
    <property type="match status" value="1"/>
</dbReference>
<dbReference type="CDD" id="cd03860">
    <property type="entry name" value="M14_CP_A-B_like"/>
    <property type="match status" value="1"/>
</dbReference>
<evidence type="ECO:0000256" key="8">
    <source>
        <dbReference type="ARBA" id="ARBA00022833"/>
    </source>
</evidence>
<dbReference type="FunFam" id="3.40.630.10:FF:000001">
    <property type="entry name" value="Carboxypeptidase B"/>
    <property type="match status" value="1"/>
</dbReference>
<dbReference type="PROSITE" id="PS00133">
    <property type="entry name" value="CARBOXYPEPT_ZN_2"/>
    <property type="match status" value="1"/>
</dbReference>
<evidence type="ECO:0000256" key="4">
    <source>
        <dbReference type="ARBA" id="ARBA00022645"/>
    </source>
</evidence>
<keyword evidence="5" id="KW-0645">Protease</keyword>
<name>A0A8J2K1E9_9HEXA</name>
<keyword evidence="7" id="KW-0378">Hydrolase</keyword>
<comment type="similarity">
    <text evidence="3 12">Belongs to the peptidase M14 family.</text>
</comment>
<evidence type="ECO:0000256" key="3">
    <source>
        <dbReference type="ARBA" id="ARBA00005988"/>
    </source>
</evidence>
<evidence type="ECO:0000313" key="15">
    <source>
        <dbReference type="Proteomes" id="UP000708208"/>
    </source>
</evidence>
<evidence type="ECO:0000256" key="7">
    <source>
        <dbReference type="ARBA" id="ARBA00022801"/>
    </source>
</evidence>
<organism evidence="14 15">
    <name type="scientific">Allacma fusca</name>
    <dbReference type="NCBI Taxonomy" id="39272"/>
    <lineage>
        <taxon>Eukaryota</taxon>
        <taxon>Metazoa</taxon>
        <taxon>Ecdysozoa</taxon>
        <taxon>Arthropoda</taxon>
        <taxon>Hexapoda</taxon>
        <taxon>Collembola</taxon>
        <taxon>Symphypleona</taxon>
        <taxon>Sminthuridae</taxon>
        <taxon>Allacma</taxon>
    </lineage>
</organism>
<evidence type="ECO:0000256" key="10">
    <source>
        <dbReference type="ARBA" id="ARBA00023049"/>
    </source>
</evidence>
<evidence type="ECO:0000256" key="2">
    <source>
        <dbReference type="ARBA" id="ARBA00003091"/>
    </source>
</evidence>
<dbReference type="GO" id="GO:0006508">
    <property type="term" value="P:proteolysis"/>
    <property type="evidence" value="ECO:0007669"/>
    <property type="project" value="UniProtKB-KW"/>
</dbReference>
<keyword evidence="11" id="KW-0865">Zymogen</keyword>
<dbReference type="EMBL" id="CAJVCH010050061">
    <property type="protein sequence ID" value="CAG7717983.1"/>
    <property type="molecule type" value="Genomic_DNA"/>
</dbReference>
<accession>A0A8J2K1E9</accession>
<dbReference type="PROSITE" id="PS52035">
    <property type="entry name" value="PEPTIDASE_M14"/>
    <property type="match status" value="1"/>
</dbReference>
<dbReference type="SMART" id="SM00631">
    <property type="entry name" value="Zn_pept"/>
    <property type="match status" value="1"/>
</dbReference>
<dbReference type="GO" id="GO:0008270">
    <property type="term" value="F:zinc ion binding"/>
    <property type="evidence" value="ECO:0007669"/>
    <property type="project" value="InterPro"/>
</dbReference>
<evidence type="ECO:0000256" key="1">
    <source>
        <dbReference type="ARBA" id="ARBA00001947"/>
    </source>
</evidence>